<dbReference type="Pfam" id="PF02633">
    <property type="entry name" value="Creatininase"/>
    <property type="match status" value="1"/>
</dbReference>
<dbReference type="EMBL" id="VDUZ01000011">
    <property type="protein sequence ID" value="TXL76300.1"/>
    <property type="molecule type" value="Genomic_DNA"/>
</dbReference>
<keyword evidence="7" id="KW-1185">Reference proteome</keyword>
<evidence type="ECO:0000256" key="5">
    <source>
        <dbReference type="ARBA" id="ARBA00024029"/>
    </source>
</evidence>
<gene>
    <name evidence="6" type="ORF">FHP25_11635</name>
</gene>
<dbReference type="PANTHER" id="PTHR35005:SF1">
    <property type="entry name" value="2-AMINO-5-FORMYLAMINO-6-RIBOSYLAMINOPYRIMIDIN-4(3H)-ONE 5'-MONOPHOSPHATE DEFORMYLASE"/>
    <property type="match status" value="1"/>
</dbReference>
<accession>A0A5C8PNH7</accession>
<comment type="cofactor">
    <cofactor evidence="1">
        <name>Zn(2+)</name>
        <dbReference type="ChEBI" id="CHEBI:29105"/>
    </cofactor>
</comment>
<evidence type="ECO:0000256" key="2">
    <source>
        <dbReference type="ARBA" id="ARBA00022723"/>
    </source>
</evidence>
<name>A0A5C8PNH7_9HYPH</name>
<dbReference type="GO" id="GO:0046872">
    <property type="term" value="F:metal ion binding"/>
    <property type="evidence" value="ECO:0007669"/>
    <property type="project" value="UniProtKB-KW"/>
</dbReference>
<evidence type="ECO:0000256" key="1">
    <source>
        <dbReference type="ARBA" id="ARBA00001947"/>
    </source>
</evidence>
<dbReference type="Gene3D" id="3.40.50.10310">
    <property type="entry name" value="Creatininase"/>
    <property type="match status" value="1"/>
</dbReference>
<dbReference type="GO" id="GO:0016811">
    <property type="term" value="F:hydrolase activity, acting on carbon-nitrogen (but not peptide) bonds, in linear amides"/>
    <property type="evidence" value="ECO:0007669"/>
    <property type="project" value="TreeGrafter"/>
</dbReference>
<dbReference type="InterPro" id="IPR003785">
    <property type="entry name" value="Creatininase/forma_Hydrolase"/>
</dbReference>
<dbReference type="AlphaFoldDB" id="A0A5C8PNH7"/>
<dbReference type="GO" id="GO:0009231">
    <property type="term" value="P:riboflavin biosynthetic process"/>
    <property type="evidence" value="ECO:0007669"/>
    <property type="project" value="TreeGrafter"/>
</dbReference>
<organism evidence="6 7">
    <name type="scientific">Vineibacter terrae</name>
    <dbReference type="NCBI Taxonomy" id="2586908"/>
    <lineage>
        <taxon>Bacteria</taxon>
        <taxon>Pseudomonadati</taxon>
        <taxon>Pseudomonadota</taxon>
        <taxon>Alphaproteobacteria</taxon>
        <taxon>Hyphomicrobiales</taxon>
        <taxon>Vineibacter</taxon>
    </lineage>
</organism>
<dbReference type="PANTHER" id="PTHR35005">
    <property type="entry name" value="3-DEHYDRO-SCYLLO-INOSOSE HYDROLASE"/>
    <property type="match status" value="1"/>
</dbReference>
<keyword evidence="4" id="KW-0862">Zinc</keyword>
<keyword evidence="3" id="KW-0378">Hydrolase</keyword>
<evidence type="ECO:0000313" key="7">
    <source>
        <dbReference type="Proteomes" id="UP000321638"/>
    </source>
</evidence>
<protein>
    <submittedName>
        <fullName evidence="6">Creatininase family protein</fullName>
    </submittedName>
</protein>
<comment type="caution">
    <text evidence="6">The sequence shown here is derived from an EMBL/GenBank/DDBJ whole genome shotgun (WGS) entry which is preliminary data.</text>
</comment>
<dbReference type="SUPFAM" id="SSF102215">
    <property type="entry name" value="Creatininase"/>
    <property type="match status" value="1"/>
</dbReference>
<proteinExistence type="inferred from homology"/>
<dbReference type="InterPro" id="IPR024087">
    <property type="entry name" value="Creatininase-like_sf"/>
</dbReference>
<sequence length="280" mass="28870">MDLLYRGRMQSAMLEDLTWVEAKAAIDAGMPVVIPIGAGAEAHGPHLPLRTDATIAAGLARRVAERVPVLVAPLVPFGHDPAFVRFAGSQSLSAATFAALMRELCAGFVAQGASRIALLNTGRSSEAPINAVLGELHAAGTARVVAAHLSFLGCAADSWLGDRDRGHAGEGETSMMLALDSRAVRLDRLPDRVANRDAGVRAMPPGLARPAVLSWSPGLGDADEFSPTGAFGDATRATAYKGQKVLEAIVDDIVAGLRHAFAAAPGFAPPAAGGDQSAAR</sequence>
<keyword evidence="2" id="KW-0479">Metal-binding</keyword>
<reference evidence="6 7" key="1">
    <citation type="submission" date="2019-06" db="EMBL/GenBank/DDBJ databases">
        <title>New taxonomy in bacterial strain CC-CFT640, isolated from vineyard.</title>
        <authorList>
            <person name="Lin S.-Y."/>
            <person name="Tsai C.-F."/>
            <person name="Young C.-C."/>
        </authorList>
    </citation>
    <scope>NUCLEOTIDE SEQUENCE [LARGE SCALE GENOMIC DNA]</scope>
    <source>
        <strain evidence="6 7">CC-CFT640</strain>
    </source>
</reference>
<evidence type="ECO:0000256" key="3">
    <source>
        <dbReference type="ARBA" id="ARBA00022801"/>
    </source>
</evidence>
<evidence type="ECO:0000313" key="6">
    <source>
        <dbReference type="EMBL" id="TXL76300.1"/>
    </source>
</evidence>
<comment type="similarity">
    <text evidence="5">Belongs to the creatininase superfamily.</text>
</comment>
<evidence type="ECO:0000256" key="4">
    <source>
        <dbReference type="ARBA" id="ARBA00022833"/>
    </source>
</evidence>
<dbReference type="Proteomes" id="UP000321638">
    <property type="component" value="Unassembled WGS sequence"/>
</dbReference>